<dbReference type="Pfam" id="PF13683">
    <property type="entry name" value="rve_3"/>
    <property type="match status" value="1"/>
</dbReference>
<evidence type="ECO:0000313" key="3">
    <source>
        <dbReference type="Proteomes" id="UP000240505"/>
    </source>
</evidence>
<reference evidence="2 3" key="1">
    <citation type="submission" date="2018-03" db="EMBL/GenBank/DDBJ databases">
        <title>Massilia armeniaca sp. nov., isolated from desert soil.</title>
        <authorList>
            <person name="Huang H."/>
            <person name="Ren M."/>
        </authorList>
    </citation>
    <scope>NUCLEOTIDE SEQUENCE [LARGE SCALE GENOMIC DNA]</scope>
    <source>
        <strain evidence="2 3">ZMN-3</strain>
    </source>
</reference>
<evidence type="ECO:0000259" key="1">
    <source>
        <dbReference type="PROSITE" id="PS50994"/>
    </source>
</evidence>
<organism evidence="2 3">
    <name type="scientific">Pseudoduganella armeniaca</name>
    <dbReference type="NCBI Taxonomy" id="2072590"/>
    <lineage>
        <taxon>Bacteria</taxon>
        <taxon>Pseudomonadati</taxon>
        <taxon>Pseudomonadota</taxon>
        <taxon>Betaproteobacteria</taxon>
        <taxon>Burkholderiales</taxon>
        <taxon>Oxalobacteraceae</taxon>
        <taxon>Telluria group</taxon>
        <taxon>Pseudoduganella</taxon>
    </lineage>
</organism>
<dbReference type="InterPro" id="IPR009057">
    <property type="entry name" value="Homeodomain-like_sf"/>
</dbReference>
<feature type="domain" description="Integrase catalytic" evidence="1">
    <location>
        <begin position="134"/>
        <end position="304"/>
    </location>
</feature>
<keyword evidence="3" id="KW-1185">Reference proteome</keyword>
<dbReference type="RefSeq" id="WP_107140979.1">
    <property type="nucleotide sequence ID" value="NZ_CP028324.1"/>
</dbReference>
<dbReference type="Pfam" id="PF24764">
    <property type="entry name" value="rva_4"/>
    <property type="match status" value="1"/>
</dbReference>
<dbReference type="SUPFAM" id="SSF53098">
    <property type="entry name" value="Ribonuclease H-like"/>
    <property type="match status" value="1"/>
</dbReference>
<sequence>MPWKESTTMSSRLEFVMLARAPKANIAALCRAFQVSRKTAYKWLERYEALGAEGLSDQSRKPRSSPASSSDELELQVLALHLEYPYWGARKLRELLPDYLPRPHHSTVDSILKRHSCKVLGAPVKQELASTRFEHDQPNSLWQMDFKGHFALTTEAAGRCHPLTVLDDHSRFSLCLTAFANERSSSVQAGLQATFERYGLPDRITCDNGPPWGSTGLKGLTKLEVWLIRLGIRVSHSRPYHPQTQGKDERFHRTLQLELLDRRGFGSIEQCQHAFDEWRERYNMVRPHHALDMQPPITRYQRSGRELPNALQPIEYLSSDAVRKVDLKGYIGYANRRHYIGEGLQGQAVAIRPDPETDGLLEVRFCHHKVTQLDLKSLP</sequence>
<dbReference type="EMBL" id="CP028324">
    <property type="protein sequence ID" value="AVR95628.1"/>
    <property type="molecule type" value="Genomic_DNA"/>
</dbReference>
<dbReference type="InterPro" id="IPR058913">
    <property type="entry name" value="Integrase_dom_put"/>
</dbReference>
<dbReference type="KEGG" id="masz:C9I28_07705"/>
<name>A0A2R4C7U7_9BURK</name>
<dbReference type="Pfam" id="PF13565">
    <property type="entry name" value="HTH_32"/>
    <property type="match status" value="1"/>
</dbReference>
<dbReference type="Proteomes" id="UP000240505">
    <property type="component" value="Chromosome"/>
</dbReference>
<dbReference type="AlphaFoldDB" id="A0A2R4C7U7"/>
<dbReference type="NCBIfam" id="NF033577">
    <property type="entry name" value="transpos_IS481"/>
    <property type="match status" value="1"/>
</dbReference>
<dbReference type="InterPro" id="IPR047656">
    <property type="entry name" value="IS481-like_transpos"/>
</dbReference>
<dbReference type="InterPro" id="IPR001584">
    <property type="entry name" value="Integrase_cat-core"/>
</dbReference>
<dbReference type="InterPro" id="IPR012337">
    <property type="entry name" value="RNaseH-like_sf"/>
</dbReference>
<accession>A0A2R4C7U7</accession>
<dbReference type="GO" id="GO:0003676">
    <property type="term" value="F:nucleic acid binding"/>
    <property type="evidence" value="ECO:0007669"/>
    <property type="project" value="InterPro"/>
</dbReference>
<dbReference type="PROSITE" id="PS50994">
    <property type="entry name" value="INTEGRASE"/>
    <property type="match status" value="1"/>
</dbReference>
<dbReference type="InterPro" id="IPR036397">
    <property type="entry name" value="RNaseH_sf"/>
</dbReference>
<dbReference type="GO" id="GO:0015074">
    <property type="term" value="P:DNA integration"/>
    <property type="evidence" value="ECO:0007669"/>
    <property type="project" value="InterPro"/>
</dbReference>
<proteinExistence type="predicted"/>
<protein>
    <submittedName>
        <fullName evidence="2">IS481 family transposase</fullName>
    </submittedName>
</protein>
<dbReference type="Gene3D" id="3.30.420.10">
    <property type="entry name" value="Ribonuclease H-like superfamily/Ribonuclease H"/>
    <property type="match status" value="1"/>
</dbReference>
<dbReference type="PANTHER" id="PTHR35004">
    <property type="entry name" value="TRANSPOSASE RV3428C-RELATED"/>
    <property type="match status" value="1"/>
</dbReference>
<dbReference type="SUPFAM" id="SSF46689">
    <property type="entry name" value="Homeodomain-like"/>
    <property type="match status" value="1"/>
</dbReference>
<gene>
    <name evidence="2" type="ORF">C9I28_07705</name>
</gene>
<evidence type="ECO:0000313" key="2">
    <source>
        <dbReference type="EMBL" id="AVR95628.1"/>
    </source>
</evidence>
<dbReference type="PANTHER" id="PTHR35004:SF6">
    <property type="entry name" value="TRANSPOSASE"/>
    <property type="match status" value="1"/>
</dbReference>
<dbReference type="OrthoDB" id="5414302at2"/>